<dbReference type="EMBL" id="JASBWR010000051">
    <property type="protein sequence ID" value="KAJ9102617.1"/>
    <property type="molecule type" value="Genomic_DNA"/>
</dbReference>
<comment type="caution">
    <text evidence="1">The sequence shown here is derived from an EMBL/GenBank/DDBJ whole genome shotgun (WGS) entry which is preliminary data.</text>
</comment>
<evidence type="ECO:0000313" key="1">
    <source>
        <dbReference type="EMBL" id="KAJ9102617.1"/>
    </source>
</evidence>
<organism evidence="1 2">
    <name type="scientific">Naganishia cerealis</name>
    <dbReference type="NCBI Taxonomy" id="610337"/>
    <lineage>
        <taxon>Eukaryota</taxon>
        <taxon>Fungi</taxon>
        <taxon>Dikarya</taxon>
        <taxon>Basidiomycota</taxon>
        <taxon>Agaricomycotina</taxon>
        <taxon>Tremellomycetes</taxon>
        <taxon>Filobasidiales</taxon>
        <taxon>Filobasidiaceae</taxon>
        <taxon>Naganishia</taxon>
    </lineage>
</organism>
<evidence type="ECO:0000313" key="2">
    <source>
        <dbReference type="Proteomes" id="UP001241377"/>
    </source>
</evidence>
<sequence>MSYQQPGSYDDAYDMRNTAGYRDEPTGNNGYGNNAGGAGYNQNPMAGQGYSESPYTAPPKKKRNKWLWIGLPLLLVAIILGAVLGGVLGSRAGKNNDPSTSSGSSKSSSSGSTTARGAAATSVAGGVGSSATGANGQVYLAVSTDSYFLPVYATGTATSGYIAPTARPTASAAAAWPADPSPPSTSSIRDHPRLIAPKYKWDALTSGLIAKDPYFTFWNSTIVANASDTLNDPLVAYTEDGGLDGSGVLDPAREIKMKVKNWAYAYRVTNDTKYANRVKAELWSAAGNDTEHPFGADGTRWNPAHFLDLAEFSSAFAIGYDWLYDFWTQDERDALRWSILNLGLSFGYDALVNKNSTFWWTGGSSEINGNWNCVCNGGLIMASLAILGDDTTGRAQAIIDAGVENAKANCMQAVHPDGTWAETANYWYFGTTGAAEMISALRSAYGTDQGLIDSNPAWNLTSVYHMHVQGMTSLFNYGDHGPNKYSATANSLLLWANIFNEPRYALYQRDHYDSSEPWSMFWYEPEYDGAWWDGMPLDGYFSNWNDEWAAMRSSWTDNDGVYVAMKSGYLQGHQTHGDLDIGDFVMDALGQRWAGELGSGQYLAKDYFASEAQDAIRWHYYRKATEGQNTILLNKENQNVGANVTSNFGSTGDIQGAAPSYTPPSGSSAFFTTDMTNAYNGTSIKRGIRLINSRRQVLIQDDITNASGEVMWNMHTNATVSTSGATATLTLGGETLVAKIVQGPSGAAFGTREPVRFSSDPALPSGDENQDQPNPGVTVLTITLANGGSTSLQVLFTPQYPSSAKVNVVDSVPNVAIDEWTPTSHNA</sequence>
<reference evidence="1" key="1">
    <citation type="submission" date="2023-04" db="EMBL/GenBank/DDBJ databases">
        <title>Draft Genome sequencing of Naganishia species isolated from polar environments using Oxford Nanopore Technology.</title>
        <authorList>
            <person name="Leo P."/>
            <person name="Venkateswaran K."/>
        </authorList>
    </citation>
    <scope>NUCLEOTIDE SEQUENCE</scope>
    <source>
        <strain evidence="1">MNA-CCFEE 5261</strain>
    </source>
</reference>
<accession>A0ACC2VW02</accession>
<keyword evidence="2" id="KW-1185">Reference proteome</keyword>
<protein>
    <submittedName>
        <fullName evidence="1">Uncharacterized protein</fullName>
    </submittedName>
</protein>
<proteinExistence type="predicted"/>
<dbReference type="Proteomes" id="UP001241377">
    <property type="component" value="Unassembled WGS sequence"/>
</dbReference>
<gene>
    <name evidence="1" type="ORF">QFC19_004726</name>
</gene>
<name>A0ACC2VW02_9TREE</name>